<keyword evidence="6 7" id="KW-0472">Membrane</keyword>
<evidence type="ECO:0000256" key="3">
    <source>
        <dbReference type="ARBA" id="ARBA00022475"/>
    </source>
</evidence>
<reference evidence="10 11" key="1">
    <citation type="submission" date="2019-03" db="EMBL/GenBank/DDBJ databases">
        <title>Lake Tanganyika Metagenome-Assembled Genomes (MAGs).</title>
        <authorList>
            <person name="Tran P."/>
        </authorList>
    </citation>
    <scope>NUCLEOTIDE SEQUENCE [LARGE SCALE GENOMIC DNA]</scope>
    <source>
        <strain evidence="10">K_DeepCast_65m_m2_236</strain>
    </source>
</reference>
<proteinExistence type="inferred from homology"/>
<evidence type="ECO:0000256" key="2">
    <source>
        <dbReference type="ARBA" id="ARBA00008914"/>
    </source>
</evidence>
<keyword evidence="5 8" id="KW-1133">Transmembrane helix</keyword>
<dbReference type="InterPro" id="IPR036737">
    <property type="entry name" value="OmpA-like_sf"/>
</dbReference>
<evidence type="ECO:0000259" key="9">
    <source>
        <dbReference type="PROSITE" id="PS51123"/>
    </source>
</evidence>
<keyword evidence="10" id="KW-0282">Flagellum</keyword>
<accession>A0A937X6D4</accession>
<comment type="caution">
    <text evidence="10">The sequence shown here is derived from an EMBL/GenBank/DDBJ whole genome shotgun (WGS) entry which is preliminary data.</text>
</comment>
<dbReference type="PANTHER" id="PTHR30329:SF21">
    <property type="entry name" value="LIPOPROTEIN YIAD-RELATED"/>
    <property type="match status" value="1"/>
</dbReference>
<name>A0A937X6D4_9BACT</name>
<dbReference type="GO" id="GO:0005886">
    <property type="term" value="C:plasma membrane"/>
    <property type="evidence" value="ECO:0007669"/>
    <property type="project" value="UniProtKB-SubCell"/>
</dbReference>
<dbReference type="Pfam" id="PF13677">
    <property type="entry name" value="MotB_plug"/>
    <property type="match status" value="1"/>
</dbReference>
<dbReference type="InterPro" id="IPR050330">
    <property type="entry name" value="Bact_OuterMem_StrucFunc"/>
</dbReference>
<evidence type="ECO:0000256" key="4">
    <source>
        <dbReference type="ARBA" id="ARBA00022692"/>
    </source>
</evidence>
<comment type="subcellular location">
    <subcellularLocation>
        <location evidence="1">Cell membrane</location>
        <topology evidence="1">Single-pass membrane protein</topology>
    </subcellularLocation>
</comment>
<dbReference type="CDD" id="cd07185">
    <property type="entry name" value="OmpA_C-like"/>
    <property type="match status" value="1"/>
</dbReference>
<dbReference type="Gene3D" id="3.30.1330.60">
    <property type="entry name" value="OmpA-like domain"/>
    <property type="match status" value="1"/>
</dbReference>
<dbReference type="Proteomes" id="UP000703893">
    <property type="component" value="Unassembled WGS sequence"/>
</dbReference>
<gene>
    <name evidence="10" type="ORF">FJZ00_08305</name>
</gene>
<organism evidence="10 11">
    <name type="scientific">Candidatus Tanganyikabacteria bacterium</name>
    <dbReference type="NCBI Taxonomy" id="2961651"/>
    <lineage>
        <taxon>Bacteria</taxon>
        <taxon>Bacillati</taxon>
        <taxon>Candidatus Sericytochromatia</taxon>
        <taxon>Candidatus Tanganyikabacteria</taxon>
    </lineage>
</organism>
<dbReference type="PANTHER" id="PTHR30329">
    <property type="entry name" value="STATOR ELEMENT OF FLAGELLAR MOTOR COMPLEX"/>
    <property type="match status" value="1"/>
</dbReference>
<evidence type="ECO:0000313" key="11">
    <source>
        <dbReference type="Proteomes" id="UP000703893"/>
    </source>
</evidence>
<dbReference type="EMBL" id="VGJX01000460">
    <property type="protein sequence ID" value="MBM3275142.1"/>
    <property type="molecule type" value="Genomic_DNA"/>
</dbReference>
<evidence type="ECO:0000256" key="5">
    <source>
        <dbReference type="ARBA" id="ARBA00022989"/>
    </source>
</evidence>
<sequence>RLLEEGEEPEKVWLITYSDMVTLLLAVFVVIASVSQIDESNFEEIQEALKRSVTKTKQTTPLKNIRMKLDEVVLKEKLGYQVFVKPDPHGLIIEFRSNFFFDIGDDALLGPGQRMLDALARNLSEAAVSGYTIAVEGHTDNVPISSDRFRSNWELSTSRATSVIRHLGDLGIPKDRLMASGFADTRPKVPNDTPEHRAANRRVVIKVIR</sequence>
<dbReference type="InterPro" id="IPR025713">
    <property type="entry name" value="MotB-like_N_dom"/>
</dbReference>
<comment type="similarity">
    <text evidence="2">Belongs to the MotB family.</text>
</comment>
<dbReference type="Pfam" id="PF00691">
    <property type="entry name" value="OmpA"/>
    <property type="match status" value="1"/>
</dbReference>
<dbReference type="InterPro" id="IPR006665">
    <property type="entry name" value="OmpA-like"/>
</dbReference>
<dbReference type="AlphaFoldDB" id="A0A937X6D4"/>
<keyword evidence="10" id="KW-0969">Cilium</keyword>
<evidence type="ECO:0000256" key="6">
    <source>
        <dbReference type="ARBA" id="ARBA00023136"/>
    </source>
</evidence>
<evidence type="ECO:0000256" key="7">
    <source>
        <dbReference type="PROSITE-ProRule" id="PRU00473"/>
    </source>
</evidence>
<feature type="non-terminal residue" evidence="10">
    <location>
        <position position="1"/>
    </location>
</feature>
<evidence type="ECO:0000313" key="10">
    <source>
        <dbReference type="EMBL" id="MBM3275142.1"/>
    </source>
</evidence>
<protein>
    <submittedName>
        <fullName evidence="10">Flagellar motor protein MotB</fullName>
    </submittedName>
</protein>
<feature type="transmembrane region" description="Helical" evidence="8">
    <location>
        <begin position="12"/>
        <end position="34"/>
    </location>
</feature>
<evidence type="ECO:0000256" key="8">
    <source>
        <dbReference type="SAM" id="Phobius"/>
    </source>
</evidence>
<evidence type="ECO:0000256" key="1">
    <source>
        <dbReference type="ARBA" id="ARBA00004162"/>
    </source>
</evidence>
<dbReference type="PROSITE" id="PS51123">
    <property type="entry name" value="OMPA_2"/>
    <property type="match status" value="1"/>
</dbReference>
<keyword evidence="4 8" id="KW-0812">Transmembrane</keyword>
<dbReference type="SUPFAM" id="SSF103088">
    <property type="entry name" value="OmpA-like"/>
    <property type="match status" value="1"/>
</dbReference>
<feature type="domain" description="OmpA-like" evidence="9">
    <location>
        <begin position="88"/>
        <end position="209"/>
    </location>
</feature>
<keyword evidence="10" id="KW-0966">Cell projection</keyword>
<keyword evidence="3" id="KW-1003">Cell membrane</keyword>